<reference evidence="5" key="1">
    <citation type="submission" date="2014-04" db="EMBL/GenBank/DDBJ databases">
        <title>Evolutionary Origins and Diversification of the Mycorrhizal Mutualists.</title>
        <authorList>
            <consortium name="DOE Joint Genome Institute"/>
            <consortium name="Mycorrhizal Genomics Consortium"/>
            <person name="Kohler A."/>
            <person name="Kuo A."/>
            <person name="Nagy L.G."/>
            <person name="Floudas D."/>
            <person name="Copeland A."/>
            <person name="Barry K.W."/>
            <person name="Cichocki N."/>
            <person name="Veneault-Fourrey C."/>
            <person name="LaButti K."/>
            <person name="Lindquist E.A."/>
            <person name="Lipzen A."/>
            <person name="Lundell T."/>
            <person name="Morin E."/>
            <person name="Murat C."/>
            <person name="Riley R."/>
            <person name="Ohm R."/>
            <person name="Sun H."/>
            <person name="Tunlid A."/>
            <person name="Henrissat B."/>
            <person name="Grigoriev I.V."/>
            <person name="Hibbett D.S."/>
            <person name="Martin F."/>
        </authorList>
    </citation>
    <scope>NUCLEOTIDE SEQUENCE [LARGE SCALE GENOMIC DNA]</scope>
    <source>
        <strain evidence="5">FD-334 SS-4</strain>
    </source>
</reference>
<dbReference type="GO" id="GO:0006078">
    <property type="term" value="P:(1-&gt;6)-beta-D-glucan biosynthetic process"/>
    <property type="evidence" value="ECO:0007669"/>
    <property type="project" value="InterPro"/>
</dbReference>
<keyword evidence="1 2" id="KW-0732">Signal</keyword>
<dbReference type="Proteomes" id="UP000054270">
    <property type="component" value="Unassembled WGS sequence"/>
</dbReference>
<evidence type="ECO:0000313" key="5">
    <source>
        <dbReference type="Proteomes" id="UP000054270"/>
    </source>
</evidence>
<feature type="chain" id="PRO_5002265401" description="Yeast cell wall synthesis Kre9/Knh1-like N-terminal domain-containing protein" evidence="2">
    <location>
        <begin position="18"/>
        <end position="219"/>
    </location>
</feature>
<dbReference type="OrthoDB" id="2432613at2759"/>
<dbReference type="OMA" id="TITWINP"/>
<accession>A0A0D2NFS4</accession>
<feature type="domain" description="Yeast cell wall synthesis Kre9/Knh1-like N-terminal" evidence="3">
    <location>
        <begin position="23"/>
        <end position="127"/>
    </location>
</feature>
<evidence type="ECO:0000256" key="1">
    <source>
        <dbReference type="ARBA" id="ARBA00022729"/>
    </source>
</evidence>
<name>A0A0D2NFS4_HYPSF</name>
<gene>
    <name evidence="4" type="ORF">HYPSUDRAFT_46016</name>
</gene>
<feature type="signal peptide" evidence="2">
    <location>
        <begin position="1"/>
        <end position="17"/>
    </location>
</feature>
<evidence type="ECO:0000256" key="2">
    <source>
        <dbReference type="SAM" id="SignalP"/>
    </source>
</evidence>
<dbReference type="AlphaFoldDB" id="A0A0D2NFS4"/>
<dbReference type="PANTHER" id="PTHR28154:SF1">
    <property type="entry name" value="CELL WALL SYNTHESIS PROTEIN KNH1-RELATED"/>
    <property type="match status" value="1"/>
</dbReference>
<proteinExistence type="predicted"/>
<organism evidence="4 5">
    <name type="scientific">Hypholoma sublateritium (strain FD-334 SS-4)</name>
    <dbReference type="NCBI Taxonomy" id="945553"/>
    <lineage>
        <taxon>Eukaryota</taxon>
        <taxon>Fungi</taxon>
        <taxon>Dikarya</taxon>
        <taxon>Basidiomycota</taxon>
        <taxon>Agaricomycotina</taxon>
        <taxon>Agaricomycetes</taxon>
        <taxon>Agaricomycetidae</taxon>
        <taxon>Agaricales</taxon>
        <taxon>Agaricineae</taxon>
        <taxon>Strophariaceae</taxon>
        <taxon>Hypholoma</taxon>
    </lineage>
</organism>
<dbReference type="EMBL" id="KN817598">
    <property type="protein sequence ID" value="KJA17829.1"/>
    <property type="molecule type" value="Genomic_DNA"/>
</dbReference>
<dbReference type="InterPro" id="IPR018466">
    <property type="entry name" value="Kre9/Knh1-like_N"/>
</dbReference>
<dbReference type="Pfam" id="PF10342">
    <property type="entry name" value="Kre9_KNH"/>
    <property type="match status" value="1"/>
</dbReference>
<dbReference type="GO" id="GO:0042546">
    <property type="term" value="P:cell wall biogenesis"/>
    <property type="evidence" value="ECO:0007669"/>
    <property type="project" value="InterPro"/>
</dbReference>
<keyword evidence="5" id="KW-1185">Reference proteome</keyword>
<sequence>MFPKVLVVLATVSTAFANVYVTSPVATSTFAAGQQSTITWQDDGNSPSLSSFGPSKISIYAGNAQQQTILQSLSNSTDVSQVSQLPFTPDPTIGPNSAQYFIRFESLSLADATQPQFPALAFSARFTLSGMTGTFSAAVQSQINGQSTAPLASQSTLATTASTTGAVGVTTVHSTTTAVASSTKATTSAKATSTTSGAMSVRVGWAVAALSAIVGVSMF</sequence>
<protein>
    <recommendedName>
        <fullName evidence="3">Yeast cell wall synthesis Kre9/Knh1-like N-terminal domain-containing protein</fullName>
    </recommendedName>
</protein>
<evidence type="ECO:0000313" key="4">
    <source>
        <dbReference type="EMBL" id="KJA17829.1"/>
    </source>
</evidence>
<dbReference type="STRING" id="945553.A0A0D2NFS4"/>
<evidence type="ECO:0000259" key="3">
    <source>
        <dbReference type="Pfam" id="PF10342"/>
    </source>
</evidence>
<dbReference type="PANTHER" id="PTHR28154">
    <property type="entry name" value="CELL WALL SYNTHESIS PROTEIN KNH1-RELATED"/>
    <property type="match status" value="1"/>
</dbReference>
<dbReference type="InterPro" id="IPR045328">
    <property type="entry name" value="Kre9/Knh1"/>
</dbReference>